<dbReference type="Proteomes" id="UP000294682">
    <property type="component" value="Unassembled WGS sequence"/>
</dbReference>
<comment type="caution">
    <text evidence="1">The sequence shown here is derived from an EMBL/GenBank/DDBJ whole genome shotgun (WGS) entry which is preliminary data.</text>
</comment>
<dbReference type="RefSeq" id="WP_132085153.1">
    <property type="nucleotide sequence ID" value="NZ_SLUK01000013.1"/>
</dbReference>
<organism evidence="1 2">
    <name type="scientific">Harryflintia acetispora</name>
    <dbReference type="NCBI Taxonomy" id="1849041"/>
    <lineage>
        <taxon>Bacteria</taxon>
        <taxon>Bacillati</taxon>
        <taxon>Bacillota</taxon>
        <taxon>Clostridia</taxon>
        <taxon>Eubacteriales</taxon>
        <taxon>Oscillospiraceae</taxon>
        <taxon>Harryflintia</taxon>
    </lineage>
</organism>
<proteinExistence type="predicted"/>
<dbReference type="SUPFAM" id="SSF56784">
    <property type="entry name" value="HAD-like"/>
    <property type="match status" value="1"/>
</dbReference>
<reference evidence="1 2" key="1">
    <citation type="submission" date="2019-03" db="EMBL/GenBank/DDBJ databases">
        <title>Genomic Encyclopedia of Type Strains, Phase IV (KMG-IV): sequencing the most valuable type-strain genomes for metagenomic binning, comparative biology and taxonomic classification.</title>
        <authorList>
            <person name="Goeker M."/>
        </authorList>
    </citation>
    <scope>NUCLEOTIDE SEQUENCE [LARGE SCALE GENOMIC DNA]</scope>
    <source>
        <strain evidence="1 2">DSM 100433</strain>
    </source>
</reference>
<dbReference type="AlphaFoldDB" id="A0A9X8UGY1"/>
<evidence type="ECO:0000313" key="2">
    <source>
        <dbReference type="Proteomes" id="UP000294682"/>
    </source>
</evidence>
<dbReference type="GO" id="GO:0016787">
    <property type="term" value="F:hydrolase activity"/>
    <property type="evidence" value="ECO:0007669"/>
    <property type="project" value="UniProtKB-KW"/>
</dbReference>
<dbReference type="PANTHER" id="PTHR43611:SF3">
    <property type="entry name" value="FLAVIN MONONUCLEOTIDE HYDROLASE 1, CHLOROPLATIC"/>
    <property type="match status" value="1"/>
</dbReference>
<dbReference type="Gene3D" id="3.40.50.1000">
    <property type="entry name" value="HAD superfamily/HAD-like"/>
    <property type="match status" value="1"/>
</dbReference>
<keyword evidence="1" id="KW-0378">Hydrolase</keyword>
<dbReference type="CDD" id="cd02603">
    <property type="entry name" value="HAD_sEH-N_like"/>
    <property type="match status" value="1"/>
</dbReference>
<keyword evidence="2" id="KW-1185">Reference proteome</keyword>
<evidence type="ECO:0000313" key="1">
    <source>
        <dbReference type="EMBL" id="TCL41541.1"/>
    </source>
</evidence>
<dbReference type="InterPro" id="IPR036412">
    <property type="entry name" value="HAD-like_sf"/>
</dbReference>
<dbReference type="NCBIfam" id="TIGR01549">
    <property type="entry name" value="HAD-SF-IA-v1"/>
    <property type="match status" value="1"/>
</dbReference>
<dbReference type="InterPro" id="IPR006439">
    <property type="entry name" value="HAD-SF_hydro_IA"/>
</dbReference>
<name>A0A9X8UGY1_9FIRM</name>
<dbReference type="Gene3D" id="1.10.150.240">
    <property type="entry name" value="Putative phosphatase, domain 2"/>
    <property type="match status" value="1"/>
</dbReference>
<dbReference type="PANTHER" id="PTHR43611">
    <property type="entry name" value="ALPHA-D-GLUCOSE 1-PHOSPHATE PHOSPHATASE"/>
    <property type="match status" value="1"/>
</dbReference>
<dbReference type="InterPro" id="IPR023214">
    <property type="entry name" value="HAD_sf"/>
</dbReference>
<protein>
    <submittedName>
        <fullName evidence="1">Hydrolase of the HAD superfamily</fullName>
    </submittedName>
</protein>
<dbReference type="InterPro" id="IPR023198">
    <property type="entry name" value="PGP-like_dom2"/>
</dbReference>
<dbReference type="PRINTS" id="PR00413">
    <property type="entry name" value="HADHALOGNASE"/>
</dbReference>
<dbReference type="NCBIfam" id="TIGR01509">
    <property type="entry name" value="HAD-SF-IA-v3"/>
    <property type="match status" value="1"/>
</dbReference>
<dbReference type="EMBL" id="SLUK01000013">
    <property type="protein sequence ID" value="TCL41541.1"/>
    <property type="molecule type" value="Genomic_DNA"/>
</dbReference>
<sequence length="201" mass="22775">MIRNIVFDLGQVLVTFSPEYIVRRCAPDLPEEDVRLLVERVVRDPEWIKLDSGEASEEELIPVFCRRLPERLHNGIAALLRGWIDCLLPIGEMQALAQSLGGAGYRRYLLSNVSHRFWAIKEQIPPLDGYLVSADERLIKPDPAIYQRLFERFSLDPGECFFIDDREENIDAARACGMDGFVFTGDVAALKEALRQAGVVL</sequence>
<dbReference type="SFLD" id="SFLDS00003">
    <property type="entry name" value="Haloacid_Dehalogenase"/>
    <property type="match status" value="1"/>
</dbReference>
<accession>A0A9X8UGY1</accession>
<dbReference type="SFLD" id="SFLDG01129">
    <property type="entry name" value="C1.5:_HAD__Beta-PGM__Phosphata"/>
    <property type="match status" value="1"/>
</dbReference>
<dbReference type="Pfam" id="PF00702">
    <property type="entry name" value="Hydrolase"/>
    <property type="match status" value="1"/>
</dbReference>
<gene>
    <name evidence="1" type="ORF">EDD78_11314</name>
</gene>